<dbReference type="GO" id="GO:0005886">
    <property type="term" value="C:plasma membrane"/>
    <property type="evidence" value="ECO:0007669"/>
    <property type="project" value="UniProtKB-SubCell"/>
</dbReference>
<dbReference type="EMBL" id="JASPKZ010003415">
    <property type="protein sequence ID" value="KAJ9593672.1"/>
    <property type="molecule type" value="Genomic_DNA"/>
</dbReference>
<comment type="caution">
    <text evidence="6">Lacks conserved residue(s) required for the propagation of feature annotation.</text>
</comment>
<evidence type="ECO:0000256" key="4">
    <source>
        <dbReference type="ARBA" id="ARBA00022989"/>
    </source>
</evidence>
<feature type="transmembrane region" description="Helical" evidence="6">
    <location>
        <begin position="52"/>
        <end position="71"/>
    </location>
</feature>
<dbReference type="Pfam" id="PF08395">
    <property type="entry name" value="7tm_7"/>
    <property type="match status" value="1"/>
</dbReference>
<protein>
    <recommendedName>
        <fullName evidence="6">Gustatory receptor</fullName>
    </recommendedName>
</protein>
<keyword evidence="3 6" id="KW-0812">Transmembrane</keyword>
<feature type="non-terminal residue" evidence="7">
    <location>
        <position position="303"/>
    </location>
</feature>
<dbReference type="AlphaFoldDB" id="A0AAD8A8H4"/>
<evidence type="ECO:0000256" key="3">
    <source>
        <dbReference type="ARBA" id="ARBA00022692"/>
    </source>
</evidence>
<proteinExistence type="inferred from homology"/>
<reference evidence="7" key="1">
    <citation type="journal article" date="2023" name="IScience">
        <title>Live-bearing cockroach genome reveals convergent evolutionary mechanisms linked to viviparity in insects and beyond.</title>
        <authorList>
            <person name="Fouks B."/>
            <person name="Harrison M.C."/>
            <person name="Mikhailova A.A."/>
            <person name="Marchal E."/>
            <person name="English S."/>
            <person name="Carruthers M."/>
            <person name="Jennings E.C."/>
            <person name="Chiamaka E.L."/>
            <person name="Frigard R.A."/>
            <person name="Pippel M."/>
            <person name="Attardo G.M."/>
            <person name="Benoit J.B."/>
            <person name="Bornberg-Bauer E."/>
            <person name="Tobe S.S."/>
        </authorList>
    </citation>
    <scope>NUCLEOTIDE SEQUENCE</scope>
    <source>
        <strain evidence="7">Stay&amp;Tobe</strain>
    </source>
</reference>
<evidence type="ECO:0000256" key="5">
    <source>
        <dbReference type="ARBA" id="ARBA00023136"/>
    </source>
</evidence>
<dbReference type="Proteomes" id="UP001233999">
    <property type="component" value="Unassembled WGS sequence"/>
</dbReference>
<name>A0AAD8A8H4_DIPPU</name>
<reference evidence="7" key="2">
    <citation type="submission" date="2023-05" db="EMBL/GenBank/DDBJ databases">
        <authorList>
            <person name="Fouks B."/>
        </authorList>
    </citation>
    <scope>NUCLEOTIDE SEQUENCE</scope>
    <source>
        <strain evidence="7">Stay&amp;Tobe</strain>
        <tissue evidence="7">Testes</tissue>
    </source>
</reference>
<feature type="transmembrane region" description="Helical" evidence="6">
    <location>
        <begin position="164"/>
        <end position="187"/>
    </location>
</feature>
<evidence type="ECO:0000313" key="8">
    <source>
        <dbReference type="Proteomes" id="UP001233999"/>
    </source>
</evidence>
<keyword evidence="2 6" id="KW-1003">Cell membrane</keyword>
<keyword evidence="8" id="KW-1185">Reference proteome</keyword>
<feature type="transmembrane region" description="Helical" evidence="6">
    <location>
        <begin position="77"/>
        <end position="97"/>
    </location>
</feature>
<evidence type="ECO:0000256" key="1">
    <source>
        <dbReference type="ARBA" id="ARBA00004651"/>
    </source>
</evidence>
<dbReference type="GO" id="GO:0050909">
    <property type="term" value="P:sensory perception of taste"/>
    <property type="evidence" value="ECO:0007669"/>
    <property type="project" value="InterPro"/>
</dbReference>
<gene>
    <name evidence="7" type="ORF">L9F63_014767</name>
</gene>
<sequence length="303" mass="35946">MINSIMFKSRVRFYENLQPTALICKIFGYFPLQNSFQSDGLKLKYKVLSLHTVYGPMLNITFCLLTMLYYSKVLLRLNIVTIYALRGIISVIITSYYDRYLPELIHQIEKFEISLKRFKKMNKEITDSNKSMRYLGLIGCTSYIMYSFVRLFSVKSLTVYEVYVYFATIFSRSRTFYIILYVLFCYITKQHFRHLTIIWKDTKKNILKENWNNIMRIKLLDEYDMEEVRLLHAELLKIVRNLNNCYGPRMAYALLLTVLEALLDFYVVFFTKASTSSLMIYSIFNTTTIFVITISGERLSNEV</sequence>
<dbReference type="GO" id="GO:0007165">
    <property type="term" value="P:signal transduction"/>
    <property type="evidence" value="ECO:0007669"/>
    <property type="project" value="UniProtKB-KW"/>
</dbReference>
<feature type="transmembrane region" description="Helical" evidence="6">
    <location>
        <begin position="134"/>
        <end position="152"/>
    </location>
</feature>
<keyword evidence="6" id="KW-0675">Receptor</keyword>
<accession>A0AAD8A8H4</accession>
<keyword evidence="5 6" id="KW-0472">Membrane</keyword>
<comment type="subcellular location">
    <subcellularLocation>
        <location evidence="1 6">Cell membrane</location>
        <topology evidence="1 6">Multi-pass membrane protein</topology>
    </subcellularLocation>
</comment>
<keyword evidence="6" id="KW-0807">Transducer</keyword>
<evidence type="ECO:0000256" key="6">
    <source>
        <dbReference type="RuleBase" id="RU363108"/>
    </source>
</evidence>
<organism evidence="7 8">
    <name type="scientific">Diploptera punctata</name>
    <name type="common">Pacific beetle cockroach</name>
    <dbReference type="NCBI Taxonomy" id="6984"/>
    <lineage>
        <taxon>Eukaryota</taxon>
        <taxon>Metazoa</taxon>
        <taxon>Ecdysozoa</taxon>
        <taxon>Arthropoda</taxon>
        <taxon>Hexapoda</taxon>
        <taxon>Insecta</taxon>
        <taxon>Pterygota</taxon>
        <taxon>Neoptera</taxon>
        <taxon>Polyneoptera</taxon>
        <taxon>Dictyoptera</taxon>
        <taxon>Blattodea</taxon>
        <taxon>Blaberoidea</taxon>
        <taxon>Blaberidae</taxon>
        <taxon>Diplopterinae</taxon>
        <taxon>Diploptera</taxon>
    </lineage>
</organism>
<evidence type="ECO:0000256" key="2">
    <source>
        <dbReference type="ARBA" id="ARBA00022475"/>
    </source>
</evidence>
<keyword evidence="4 6" id="KW-1133">Transmembrane helix</keyword>
<comment type="function">
    <text evidence="6">Gustatory receptor which mediates acceptance or avoidance behavior, depending on its substrates.</text>
</comment>
<feature type="transmembrane region" description="Helical" evidence="6">
    <location>
        <begin position="275"/>
        <end position="294"/>
    </location>
</feature>
<comment type="caution">
    <text evidence="7">The sequence shown here is derived from an EMBL/GenBank/DDBJ whole genome shotgun (WGS) entry which is preliminary data.</text>
</comment>
<dbReference type="InterPro" id="IPR013604">
    <property type="entry name" value="7TM_chemorcpt"/>
</dbReference>
<evidence type="ECO:0000313" key="7">
    <source>
        <dbReference type="EMBL" id="KAJ9593672.1"/>
    </source>
</evidence>
<feature type="transmembrane region" description="Helical" evidence="6">
    <location>
        <begin position="250"/>
        <end position="269"/>
    </location>
</feature>
<comment type="similarity">
    <text evidence="6">Belongs to the insect chemoreceptor superfamily. Gustatory receptor (GR) family.</text>
</comment>